<dbReference type="PANTHER" id="PTHR10584:SF166">
    <property type="entry name" value="RIBOKINASE"/>
    <property type="match status" value="1"/>
</dbReference>
<dbReference type="InterPro" id="IPR029056">
    <property type="entry name" value="Ribokinase-like"/>
</dbReference>
<feature type="non-terminal residue" evidence="5">
    <location>
        <position position="262"/>
    </location>
</feature>
<accession>A0A9D2ZRQ7</accession>
<dbReference type="GO" id="GO:0006796">
    <property type="term" value="P:phosphate-containing compound metabolic process"/>
    <property type="evidence" value="ECO:0007669"/>
    <property type="project" value="UniProtKB-ARBA"/>
</dbReference>
<evidence type="ECO:0000256" key="3">
    <source>
        <dbReference type="ARBA" id="ARBA00022777"/>
    </source>
</evidence>
<dbReference type="AlphaFoldDB" id="A0A9D2ZRQ7"/>
<comment type="caution">
    <text evidence="5">The sequence shown here is derived from an EMBL/GenBank/DDBJ whole genome shotgun (WGS) entry which is preliminary data.</text>
</comment>
<sequence length="262" mass="26774">MNPGKTPSTASVDAANTPASIDANNNAAPAVLVCGTINIDTFVGLDEFPHPGETIIGRRGLQGLGGKGANQAVASARMGVETILLGAVGETSGDNPNQPLDPLALLAIKELDEHGVNTEHIARTGQPTGQAFIMNDASGENIIIVTSGANELTSPAELTELAKELADERPIPVVLAQGELTPEHSAELPGLAKAIGARLILNLAPVTTKDADLVAASDPILLNELEAADITGLPRETPTEELFAALKDVARTCVVTLGPAGA</sequence>
<feature type="domain" description="Carbohydrate kinase PfkB" evidence="4">
    <location>
        <begin position="31"/>
        <end position="262"/>
    </location>
</feature>
<comment type="similarity">
    <text evidence="1">Belongs to the carbohydrate kinase PfkB family.</text>
</comment>
<keyword evidence="3" id="KW-0418">Kinase</keyword>
<protein>
    <submittedName>
        <fullName evidence="5">Ribokinase</fullName>
    </submittedName>
</protein>
<dbReference type="Gene3D" id="3.40.1190.20">
    <property type="match status" value="1"/>
</dbReference>
<dbReference type="Pfam" id="PF00294">
    <property type="entry name" value="PfkB"/>
    <property type="match status" value="1"/>
</dbReference>
<keyword evidence="2" id="KW-0808">Transferase</keyword>
<dbReference type="InterPro" id="IPR002139">
    <property type="entry name" value="Ribo/fructo_kinase"/>
</dbReference>
<dbReference type="InterPro" id="IPR011611">
    <property type="entry name" value="PfkB_dom"/>
</dbReference>
<dbReference type="EMBL" id="DWUR01000140">
    <property type="protein sequence ID" value="HJD50093.1"/>
    <property type="molecule type" value="Genomic_DNA"/>
</dbReference>
<dbReference type="PRINTS" id="PR00990">
    <property type="entry name" value="RIBOKINASE"/>
</dbReference>
<dbReference type="SUPFAM" id="SSF53613">
    <property type="entry name" value="Ribokinase-like"/>
    <property type="match status" value="1"/>
</dbReference>
<evidence type="ECO:0000256" key="1">
    <source>
        <dbReference type="ARBA" id="ARBA00010688"/>
    </source>
</evidence>
<dbReference type="PANTHER" id="PTHR10584">
    <property type="entry name" value="SUGAR KINASE"/>
    <property type="match status" value="1"/>
</dbReference>
<proteinExistence type="inferred from homology"/>
<dbReference type="PROSITE" id="PS00583">
    <property type="entry name" value="PFKB_KINASES_1"/>
    <property type="match status" value="1"/>
</dbReference>
<dbReference type="Proteomes" id="UP000823907">
    <property type="component" value="Unassembled WGS sequence"/>
</dbReference>
<evidence type="ECO:0000259" key="4">
    <source>
        <dbReference type="Pfam" id="PF00294"/>
    </source>
</evidence>
<dbReference type="GO" id="GO:0016301">
    <property type="term" value="F:kinase activity"/>
    <property type="evidence" value="ECO:0007669"/>
    <property type="project" value="UniProtKB-KW"/>
</dbReference>
<dbReference type="InterPro" id="IPR002173">
    <property type="entry name" value="Carboh/pur_kinase_PfkB_CS"/>
</dbReference>
<evidence type="ECO:0000313" key="5">
    <source>
        <dbReference type="EMBL" id="HJD50093.1"/>
    </source>
</evidence>
<evidence type="ECO:0000256" key="2">
    <source>
        <dbReference type="ARBA" id="ARBA00022679"/>
    </source>
</evidence>
<name>A0A9D2ZRQ7_9CORY</name>
<evidence type="ECO:0000313" key="6">
    <source>
        <dbReference type="Proteomes" id="UP000823907"/>
    </source>
</evidence>
<gene>
    <name evidence="5" type="ORF">H9907_08435</name>
</gene>
<organism evidence="5 6">
    <name type="scientific">Candidatus Corynebacterium intestinavium</name>
    <dbReference type="NCBI Taxonomy" id="2838531"/>
    <lineage>
        <taxon>Bacteria</taxon>
        <taxon>Bacillati</taxon>
        <taxon>Actinomycetota</taxon>
        <taxon>Actinomycetes</taxon>
        <taxon>Mycobacteriales</taxon>
        <taxon>Corynebacteriaceae</taxon>
        <taxon>Corynebacterium</taxon>
    </lineage>
</organism>
<reference evidence="5" key="1">
    <citation type="journal article" date="2021" name="PeerJ">
        <title>Extensive microbial diversity within the chicken gut microbiome revealed by metagenomics and culture.</title>
        <authorList>
            <person name="Gilroy R."/>
            <person name="Ravi A."/>
            <person name="Getino M."/>
            <person name="Pursley I."/>
            <person name="Horton D.L."/>
            <person name="Alikhan N.F."/>
            <person name="Baker D."/>
            <person name="Gharbi K."/>
            <person name="Hall N."/>
            <person name="Watson M."/>
            <person name="Adriaenssens E.M."/>
            <person name="Foster-Nyarko E."/>
            <person name="Jarju S."/>
            <person name="Secka A."/>
            <person name="Antonio M."/>
            <person name="Oren A."/>
            <person name="Chaudhuri R.R."/>
            <person name="La Ragione R."/>
            <person name="Hildebrand F."/>
            <person name="Pallen M.J."/>
        </authorList>
    </citation>
    <scope>NUCLEOTIDE SEQUENCE</scope>
    <source>
        <strain evidence="5">5925</strain>
    </source>
</reference>
<reference evidence="5" key="2">
    <citation type="submission" date="2021-04" db="EMBL/GenBank/DDBJ databases">
        <authorList>
            <person name="Gilroy R."/>
        </authorList>
    </citation>
    <scope>NUCLEOTIDE SEQUENCE</scope>
    <source>
        <strain evidence="5">5925</strain>
    </source>
</reference>